<reference evidence="3" key="1">
    <citation type="journal article" date="2010" name="Genome Res.">
        <title>Population genomic sequencing of Coccidioides fungi reveals recent hybridization and transposon control.</title>
        <authorList>
            <person name="Neafsey D.E."/>
            <person name="Barker B.M."/>
            <person name="Sharpton T.J."/>
            <person name="Stajich J.E."/>
            <person name="Park D.J."/>
            <person name="Whiston E."/>
            <person name="Hung C.-Y."/>
            <person name="McMahan C."/>
            <person name="White J."/>
            <person name="Sykes S."/>
            <person name="Heiman D."/>
            <person name="Young S."/>
            <person name="Zeng Q."/>
            <person name="Abouelleil A."/>
            <person name="Aftuck L."/>
            <person name="Bessette D."/>
            <person name="Brown A."/>
            <person name="FitzGerald M."/>
            <person name="Lui A."/>
            <person name="Macdonald J.P."/>
            <person name="Priest M."/>
            <person name="Orbach M.J."/>
            <person name="Galgiani J.N."/>
            <person name="Kirkland T.N."/>
            <person name="Cole G.T."/>
            <person name="Birren B.W."/>
            <person name="Henn M.R."/>
            <person name="Taylor J.W."/>
            <person name="Rounsley S.D."/>
        </authorList>
    </citation>
    <scope>NUCLEOTIDE SEQUENCE [LARGE SCALE GENOMIC DNA]</scope>
    <source>
        <strain evidence="3">H538.4</strain>
    </source>
</reference>
<feature type="region of interest" description="Disordered" evidence="1">
    <location>
        <begin position="135"/>
        <end position="156"/>
    </location>
</feature>
<evidence type="ECO:0000313" key="3">
    <source>
        <dbReference type="Proteomes" id="UP000054563"/>
    </source>
</evidence>
<name>A0A0J8RNB4_COCIT</name>
<dbReference type="AlphaFoldDB" id="A0A0J8RNB4"/>
<dbReference type="VEuPathDB" id="FungiDB:CIHG_03862"/>
<dbReference type="Proteomes" id="UP000054563">
    <property type="component" value="Unassembled WGS sequence"/>
</dbReference>
<gene>
    <name evidence="2" type="ORF">CIHG_03862</name>
</gene>
<protein>
    <submittedName>
        <fullName evidence="2">Uncharacterized protein</fullName>
    </submittedName>
</protein>
<sequence>MDKISAKHLDDASAHPFDAVFHLPFLVLLAPHRAVRSHDSLIIRSNQGIVGLIVSLDNATSPEEGIHVATNYFIADAPSTTRLLTVHPGTPHEAAHFLLVSSPLNTKPHSRRNAHMTVHGMDVIRGLSRPTIFRSDQRSDVTNLSPPGSSLEREHS</sequence>
<evidence type="ECO:0000256" key="1">
    <source>
        <dbReference type="SAM" id="MobiDB-lite"/>
    </source>
</evidence>
<dbReference type="EMBL" id="DS016991">
    <property type="protein sequence ID" value="KMU86076.1"/>
    <property type="molecule type" value="Genomic_DNA"/>
</dbReference>
<evidence type="ECO:0000313" key="2">
    <source>
        <dbReference type="EMBL" id="KMU86076.1"/>
    </source>
</evidence>
<organism evidence="2 3">
    <name type="scientific">Coccidioides immitis H538.4</name>
    <dbReference type="NCBI Taxonomy" id="396776"/>
    <lineage>
        <taxon>Eukaryota</taxon>
        <taxon>Fungi</taxon>
        <taxon>Dikarya</taxon>
        <taxon>Ascomycota</taxon>
        <taxon>Pezizomycotina</taxon>
        <taxon>Eurotiomycetes</taxon>
        <taxon>Eurotiomycetidae</taxon>
        <taxon>Onygenales</taxon>
        <taxon>Onygenaceae</taxon>
        <taxon>Coccidioides</taxon>
    </lineage>
</organism>
<accession>A0A0J8RNB4</accession>
<proteinExistence type="predicted"/>